<organism evidence="1 2">
    <name type="scientific">Reticulomyxa filosa</name>
    <dbReference type="NCBI Taxonomy" id="46433"/>
    <lineage>
        <taxon>Eukaryota</taxon>
        <taxon>Sar</taxon>
        <taxon>Rhizaria</taxon>
        <taxon>Retaria</taxon>
        <taxon>Foraminifera</taxon>
        <taxon>Monothalamids</taxon>
        <taxon>Reticulomyxidae</taxon>
        <taxon>Reticulomyxa</taxon>
    </lineage>
</organism>
<gene>
    <name evidence="1" type="ORF">RFI_37989</name>
</gene>
<evidence type="ECO:0000313" key="1">
    <source>
        <dbReference type="EMBL" id="ETN99482.1"/>
    </source>
</evidence>
<proteinExistence type="predicted"/>
<protein>
    <submittedName>
        <fullName evidence="1">Uncharacterized protein</fullName>
    </submittedName>
</protein>
<sequence length="122" mass="14666">MHSGIGVGNGIGHEEKKIEEVTFENVWKKNMKVRRQLYTKKILSKKFFFTSQISDIAILREIRYTQDNKRNIQLNSRHKIIARKNIEQKLFVKTINKNLEKLLEEKNLFAFYKIIYKKRLPQ</sequence>
<accession>X6LBV3</accession>
<dbReference type="AlphaFoldDB" id="X6LBV3"/>
<dbReference type="Proteomes" id="UP000023152">
    <property type="component" value="Unassembled WGS sequence"/>
</dbReference>
<evidence type="ECO:0000313" key="2">
    <source>
        <dbReference type="Proteomes" id="UP000023152"/>
    </source>
</evidence>
<dbReference type="EMBL" id="ASPP01043790">
    <property type="protein sequence ID" value="ETN99482.1"/>
    <property type="molecule type" value="Genomic_DNA"/>
</dbReference>
<keyword evidence="2" id="KW-1185">Reference proteome</keyword>
<reference evidence="1 2" key="1">
    <citation type="journal article" date="2013" name="Curr. Biol.">
        <title>The Genome of the Foraminiferan Reticulomyxa filosa.</title>
        <authorList>
            <person name="Glockner G."/>
            <person name="Hulsmann N."/>
            <person name="Schleicher M."/>
            <person name="Noegel A.A."/>
            <person name="Eichinger L."/>
            <person name="Gallinger C."/>
            <person name="Pawlowski J."/>
            <person name="Sierra R."/>
            <person name="Euteneuer U."/>
            <person name="Pillet L."/>
            <person name="Moustafa A."/>
            <person name="Platzer M."/>
            <person name="Groth M."/>
            <person name="Szafranski K."/>
            <person name="Schliwa M."/>
        </authorList>
    </citation>
    <scope>NUCLEOTIDE SEQUENCE [LARGE SCALE GENOMIC DNA]</scope>
</reference>
<name>X6LBV3_RETFI</name>
<comment type="caution">
    <text evidence="1">The sequence shown here is derived from an EMBL/GenBank/DDBJ whole genome shotgun (WGS) entry which is preliminary data.</text>
</comment>